<dbReference type="NCBIfam" id="TIGR04361">
    <property type="entry name" value="TrbK_Ti"/>
    <property type="match status" value="1"/>
</dbReference>
<feature type="transmembrane region" description="Helical" evidence="1">
    <location>
        <begin position="6"/>
        <end position="26"/>
    </location>
</feature>
<gene>
    <name evidence="2" type="ORF">CO666_25175</name>
</gene>
<keyword evidence="1" id="KW-1133">Transmembrane helix</keyword>
<keyword evidence="3" id="KW-1185">Reference proteome</keyword>
<sequence length="58" mass="6433">MVRTKALLIAVATILAVGSAGVWFLISEKQEAQERRAKFFGSSKEYPTSGGEKMKVEW</sequence>
<keyword evidence="1" id="KW-0812">Transmembrane</keyword>
<comment type="caution">
    <text evidence="2">The sequence shown here is derived from an EMBL/GenBank/DDBJ whole genome shotgun (WGS) entry which is preliminary data.</text>
</comment>
<organism evidence="2 3">
    <name type="scientific">Rhizobium chutanense</name>
    <dbReference type="NCBI Taxonomy" id="2035448"/>
    <lineage>
        <taxon>Bacteria</taxon>
        <taxon>Pseudomonadati</taxon>
        <taxon>Pseudomonadota</taxon>
        <taxon>Alphaproteobacteria</taxon>
        <taxon>Hyphomicrobiales</taxon>
        <taxon>Rhizobiaceae</taxon>
        <taxon>Rhizobium/Agrobacterium group</taxon>
        <taxon>Rhizobium</taxon>
    </lineage>
</organism>
<evidence type="ECO:0000313" key="3">
    <source>
        <dbReference type="Proteomes" id="UP000220768"/>
    </source>
</evidence>
<reference evidence="2 3" key="1">
    <citation type="submission" date="2017-09" db="EMBL/GenBank/DDBJ databases">
        <title>Comparative genomics of rhizobia isolated from Phaseolus vulgaris in China.</title>
        <authorList>
            <person name="Tong W."/>
        </authorList>
    </citation>
    <scope>NUCLEOTIDE SEQUENCE [LARGE SCALE GENOMIC DNA]</scope>
    <source>
        <strain evidence="2 3">C5</strain>
    </source>
</reference>
<evidence type="ECO:0000313" key="2">
    <source>
        <dbReference type="EMBL" id="PDT01394.1"/>
    </source>
</evidence>
<proteinExistence type="predicted"/>
<name>A0A2A6J6A0_9HYPH</name>
<protein>
    <submittedName>
        <fullName evidence="2">Entry exclusion protein TrbK</fullName>
    </submittedName>
</protein>
<dbReference type="EMBL" id="NWSV01000023">
    <property type="protein sequence ID" value="PDT01394.1"/>
    <property type="molecule type" value="Genomic_DNA"/>
</dbReference>
<dbReference type="AlphaFoldDB" id="A0A2A6J6A0"/>
<accession>A0A2A6J6A0</accession>
<dbReference type="RefSeq" id="WP_097614777.1">
    <property type="nucleotide sequence ID" value="NZ_NWSV01000023.1"/>
</dbReference>
<dbReference type="InterPro" id="IPR020065">
    <property type="entry name" value="Conjugal_tfr_protein_TrbK"/>
</dbReference>
<dbReference type="Proteomes" id="UP000220768">
    <property type="component" value="Unassembled WGS sequence"/>
</dbReference>
<keyword evidence="1" id="KW-0472">Membrane</keyword>
<evidence type="ECO:0000256" key="1">
    <source>
        <dbReference type="SAM" id="Phobius"/>
    </source>
</evidence>